<evidence type="ECO:0000256" key="2">
    <source>
        <dbReference type="ARBA" id="ARBA00022448"/>
    </source>
</evidence>
<keyword evidence="2" id="KW-0813">Transport</keyword>
<reference evidence="5 6" key="1">
    <citation type="journal article" date="2010" name="PLoS ONE">
        <title>Genome erosion in a nitrogen-fixing vertically transmitted endosymbiotic multicellular cyanobacterium.</title>
        <authorList>
            <person name="Ran L."/>
            <person name="Larsson J."/>
            <person name="Vigil-Stenman T."/>
            <person name="Nylander J.A."/>
            <person name="Ininbergs K."/>
            <person name="Zheng W.W."/>
            <person name="Lapidus A."/>
            <person name="Lowry S."/>
            <person name="Haselkorn R."/>
            <person name="Bergman B."/>
        </authorList>
    </citation>
    <scope>NUCLEOTIDE SEQUENCE [LARGE SCALE GENOMIC DNA]</scope>
    <source>
        <strain evidence="5 6">0708</strain>
    </source>
</reference>
<dbReference type="GO" id="GO:0005886">
    <property type="term" value="C:plasma membrane"/>
    <property type="evidence" value="ECO:0007669"/>
    <property type="project" value="UniProtKB-SubCell"/>
</dbReference>
<sequence>MKSSILLDILATLQPLFLCYIPAAILGIFIGYTIGVNAIAYQLFSRLLQIRNSITSIAFSPIALILLKENDIAAIFVVLIRILSSVIVETATGIQKFCKQDNNVCVGIHYIFKALKIGLWTAWFKLIATEMLAGSKGLGFLI</sequence>
<dbReference type="AlphaFoldDB" id="D7E195"/>
<keyword evidence="4" id="KW-0472">Membrane</keyword>
<accession>D7E195</accession>
<dbReference type="HOGENOM" id="CLU_122826_0_0_3"/>
<dbReference type="PANTHER" id="PTHR30151:SF0">
    <property type="entry name" value="ABC TRANSPORTER PERMEASE PROTEIN MJ0413-RELATED"/>
    <property type="match status" value="1"/>
</dbReference>
<feature type="transmembrane region" description="Helical" evidence="4">
    <location>
        <begin position="20"/>
        <end position="41"/>
    </location>
</feature>
<dbReference type="STRING" id="551115.Aazo_2965"/>
<evidence type="ECO:0000256" key="4">
    <source>
        <dbReference type="SAM" id="Phobius"/>
    </source>
</evidence>
<organism evidence="5 6">
    <name type="scientific">Nostoc azollae (strain 0708)</name>
    <name type="common">Anabaena azollae (strain 0708)</name>
    <dbReference type="NCBI Taxonomy" id="551115"/>
    <lineage>
        <taxon>Bacteria</taxon>
        <taxon>Bacillati</taxon>
        <taxon>Cyanobacteriota</taxon>
        <taxon>Cyanophyceae</taxon>
        <taxon>Nostocales</taxon>
        <taxon>Nostocaceae</taxon>
        <taxon>Trichormus</taxon>
    </lineage>
</organism>
<gene>
    <name evidence="5" type="ordered locus">Aazo_2965</name>
</gene>
<comment type="subcellular location">
    <subcellularLocation>
        <location evidence="1">Cell membrane</location>
        <topology evidence="1">Multi-pass membrane protein</topology>
    </subcellularLocation>
</comment>
<dbReference type="RefSeq" id="WP_013191788.1">
    <property type="nucleotide sequence ID" value="NC_014248.1"/>
</dbReference>
<evidence type="ECO:0000256" key="3">
    <source>
        <dbReference type="ARBA" id="ARBA00022475"/>
    </source>
</evidence>
<keyword evidence="4" id="KW-1133">Transmembrane helix</keyword>
<keyword evidence="3" id="KW-1003">Cell membrane</keyword>
<evidence type="ECO:0000256" key="1">
    <source>
        <dbReference type="ARBA" id="ARBA00004651"/>
    </source>
</evidence>
<evidence type="ECO:0000313" key="6">
    <source>
        <dbReference type="Proteomes" id="UP000001511"/>
    </source>
</evidence>
<dbReference type="EMBL" id="CP002059">
    <property type="protein sequence ID" value="ADI64772.1"/>
    <property type="molecule type" value="Genomic_DNA"/>
</dbReference>
<proteinExistence type="predicted"/>
<dbReference type="KEGG" id="naz:Aazo_2965"/>
<keyword evidence="4" id="KW-0812">Transmembrane</keyword>
<keyword evidence="6" id="KW-1185">Reference proteome</keyword>
<feature type="transmembrane region" description="Helical" evidence="4">
    <location>
        <begin position="72"/>
        <end position="91"/>
    </location>
</feature>
<dbReference type="eggNOG" id="COG0600">
    <property type="taxonomic scope" value="Bacteria"/>
</dbReference>
<name>D7E195_NOSA0</name>
<dbReference type="PANTHER" id="PTHR30151">
    <property type="entry name" value="ALKANE SULFONATE ABC TRANSPORTER-RELATED, MEMBRANE SUBUNIT"/>
    <property type="match status" value="1"/>
</dbReference>
<feature type="transmembrane region" description="Helical" evidence="4">
    <location>
        <begin position="48"/>
        <end position="66"/>
    </location>
</feature>
<evidence type="ECO:0000313" key="5">
    <source>
        <dbReference type="EMBL" id="ADI64772.1"/>
    </source>
</evidence>
<dbReference type="Proteomes" id="UP000001511">
    <property type="component" value="Chromosome"/>
</dbReference>
<protein>
    <submittedName>
        <fullName evidence="5">Binding-protein-dependent transport systems inner membrane component</fullName>
    </submittedName>
</protein>